<name>A0A7C8N390_9PEZI</name>
<dbReference type="Pfam" id="PF22893">
    <property type="entry name" value="ULD_2"/>
    <property type="match status" value="1"/>
</dbReference>
<proteinExistence type="predicted"/>
<dbReference type="InterPro" id="IPR054464">
    <property type="entry name" value="ULD_fung"/>
</dbReference>
<dbReference type="OrthoDB" id="3045089at2759"/>
<dbReference type="AlphaFoldDB" id="A0A7C8N390"/>
<gene>
    <name evidence="2" type="ORF">GQX73_g6345</name>
</gene>
<keyword evidence="3" id="KW-1185">Reference proteome</keyword>
<comment type="caution">
    <text evidence="2">The sequence shown here is derived from an EMBL/GenBank/DDBJ whole genome shotgun (WGS) entry which is preliminary data.</text>
</comment>
<organism evidence="2 3">
    <name type="scientific">Xylaria multiplex</name>
    <dbReference type="NCBI Taxonomy" id="323545"/>
    <lineage>
        <taxon>Eukaryota</taxon>
        <taxon>Fungi</taxon>
        <taxon>Dikarya</taxon>
        <taxon>Ascomycota</taxon>
        <taxon>Pezizomycotina</taxon>
        <taxon>Sordariomycetes</taxon>
        <taxon>Xylariomycetidae</taxon>
        <taxon>Xylariales</taxon>
        <taxon>Xylariaceae</taxon>
        <taxon>Xylaria</taxon>
    </lineage>
</organism>
<accession>A0A7C8N390</accession>
<sequence length="335" mass="37284">MPVPFGFSVGDFIAIASLVYEIIRVIDERHGAGAEYQSCVSTLRSLHSCISAIKECLRLAQDVPNLELHEVALINGLRYEIGFCRNLLNEFLDSTYKYTASLLPSSKAQAFKAQAALSDVPIGKASTKRLEKTWKKLSWAVFRKEDVRKLERDLQSHLKALHLYLSSLELLSLFRLAKRTAEAELSIRNTEVTTMNILNSLQPVLSVLATLPPQVGDKINKSQPVFFEDALGRSIELPREFCVSKEGLPGHDKVVKNQYHLEDPAGTTIISADAWHLKVTAGATIAMTLLFQLAAEAIGSTSQICPKCNTVNIKPDSQQGMTKWYVTLCPYYTLR</sequence>
<dbReference type="PANTHER" id="PTHR38886:SF1">
    <property type="entry name" value="NACHT-NTPASE AND P-LOOP NTPASES N-TERMINAL DOMAIN-CONTAINING PROTEIN"/>
    <property type="match status" value="1"/>
</dbReference>
<feature type="domain" description="Ubiquitin-like" evidence="1">
    <location>
        <begin position="221"/>
        <end position="291"/>
    </location>
</feature>
<protein>
    <recommendedName>
        <fullName evidence="1">Ubiquitin-like domain-containing protein</fullName>
    </recommendedName>
</protein>
<dbReference type="InParanoid" id="A0A7C8N390"/>
<reference evidence="2 3" key="1">
    <citation type="submission" date="2019-12" db="EMBL/GenBank/DDBJ databases">
        <title>Draft genome sequence of the ascomycete Xylaria multiplex DSM 110363.</title>
        <authorList>
            <person name="Buettner E."/>
            <person name="Kellner H."/>
        </authorList>
    </citation>
    <scope>NUCLEOTIDE SEQUENCE [LARGE SCALE GENOMIC DNA]</scope>
    <source>
        <strain evidence="2 3">DSM 110363</strain>
    </source>
</reference>
<dbReference type="EMBL" id="WUBL01000071">
    <property type="protein sequence ID" value="KAF2967256.1"/>
    <property type="molecule type" value="Genomic_DNA"/>
</dbReference>
<dbReference type="Proteomes" id="UP000481858">
    <property type="component" value="Unassembled WGS sequence"/>
</dbReference>
<evidence type="ECO:0000313" key="2">
    <source>
        <dbReference type="EMBL" id="KAF2967256.1"/>
    </source>
</evidence>
<dbReference type="PANTHER" id="PTHR38886">
    <property type="entry name" value="SESA DOMAIN-CONTAINING PROTEIN"/>
    <property type="match status" value="1"/>
</dbReference>
<evidence type="ECO:0000313" key="3">
    <source>
        <dbReference type="Proteomes" id="UP000481858"/>
    </source>
</evidence>
<evidence type="ECO:0000259" key="1">
    <source>
        <dbReference type="Pfam" id="PF22893"/>
    </source>
</evidence>